<organism evidence="1 2">
    <name type="scientific">Globodera rostochiensis</name>
    <name type="common">Golden nematode worm</name>
    <name type="synonym">Heterodera rostochiensis</name>
    <dbReference type="NCBI Taxonomy" id="31243"/>
    <lineage>
        <taxon>Eukaryota</taxon>
        <taxon>Metazoa</taxon>
        <taxon>Ecdysozoa</taxon>
        <taxon>Nematoda</taxon>
        <taxon>Chromadorea</taxon>
        <taxon>Rhabditida</taxon>
        <taxon>Tylenchina</taxon>
        <taxon>Tylenchomorpha</taxon>
        <taxon>Tylenchoidea</taxon>
        <taxon>Heteroderidae</taxon>
        <taxon>Heteroderinae</taxon>
        <taxon>Globodera</taxon>
    </lineage>
</organism>
<name>A0A914IEP1_GLORO</name>
<proteinExistence type="predicted"/>
<sequence>MPLCEFSPELIHNLLQRVSAKNFASSSLDQRAFDQIPKNPRLFSREQNIQLQKMIKKPSILTENKDILDKVKLRTKFEVAHAVWNPRINLIALGSRDGDVVVKRYLWKTGWKRNFSREDLAKQFDVCIGTLEASSSNFSEWMKLPYSPSCVEWLKFRPKMSLNFPHIGQLSATAVQVSSDKFNFNENAPKNHRNVCGAVEHFYRDIFHKSLSATFLCVMHSMGADTFVDIFSCGILLIRRFNVGDWHSSNPLNEIFLSDGKFHILSKGSDSFAILKLPEQVGHDHLLVFDQISDCICWMSFCCVYLQKMFHYSVHNWKQSSISSTNICNRCQLWRSWAVIEKFLGASTTQKELKQAGNFADEYTVLIKGIVNGLQPATETLRNSIGLLRSLLVKLNELSDSRENGGLSERLLETLLKIAAGHPKFEAHENLGKNCEQILKDFEHSILSLESKLLDVLKLAELNKKELGHLVRWFIALIYESGNDCGMEIDENIDVKLIGNLLSSITQKCGHETIGECVLDRVMGHLFSDCEMGTFPSDSSIEGNGGRNGCGFENSCARGMSEEDKTSNGAKCAHWTLWGQIQKCLQHFQTLSDDGINSLVRPASNRSKCIALSTEEGEAAFRLIDFETNCEEEEEEIDGREGMSEGEEGVGCKESVKKSISLHSFIFGHSAEERMECG</sequence>
<protein>
    <submittedName>
        <fullName evidence="2">Uncharacterized protein</fullName>
    </submittedName>
</protein>
<evidence type="ECO:0000313" key="1">
    <source>
        <dbReference type="Proteomes" id="UP000887572"/>
    </source>
</evidence>
<dbReference type="AlphaFoldDB" id="A0A914IEP1"/>
<evidence type="ECO:0000313" key="2">
    <source>
        <dbReference type="WBParaSite" id="Gr19_v10_g9922.t3"/>
    </source>
</evidence>
<reference evidence="2" key="1">
    <citation type="submission" date="2022-11" db="UniProtKB">
        <authorList>
            <consortium name="WormBaseParasite"/>
        </authorList>
    </citation>
    <scope>IDENTIFICATION</scope>
</reference>
<keyword evidence="1" id="KW-1185">Reference proteome</keyword>
<dbReference type="Proteomes" id="UP000887572">
    <property type="component" value="Unplaced"/>
</dbReference>
<dbReference type="WBParaSite" id="Gr19_v10_g9922.t3">
    <property type="protein sequence ID" value="Gr19_v10_g9922.t3"/>
    <property type="gene ID" value="Gr19_v10_g9922"/>
</dbReference>
<accession>A0A914IEP1</accession>